<accession>A0A5K3EW19</accession>
<dbReference type="WBParaSite" id="MCU_003115-RA">
    <property type="protein sequence ID" value="MCU_003115-RA"/>
    <property type="gene ID" value="MCU_003115"/>
</dbReference>
<organism evidence="1">
    <name type="scientific">Mesocestoides corti</name>
    <name type="common">Flatworm</name>
    <dbReference type="NCBI Taxonomy" id="53468"/>
    <lineage>
        <taxon>Eukaryota</taxon>
        <taxon>Metazoa</taxon>
        <taxon>Spiralia</taxon>
        <taxon>Lophotrochozoa</taxon>
        <taxon>Platyhelminthes</taxon>
        <taxon>Cestoda</taxon>
        <taxon>Eucestoda</taxon>
        <taxon>Cyclophyllidea</taxon>
        <taxon>Mesocestoididae</taxon>
        <taxon>Mesocestoides</taxon>
    </lineage>
</organism>
<sequence length="132" mass="14971">MTRQFCFDGTRLFSIIGSGNGAWEGRILSIKASSLPGRSPVYSLELTNNYVQLTFNQCTLFDNEGKPTVILAPIRITNFRMQLDVQHASAYRYAISNSRGLSSRVIAFPINSNYPNARTIYRLLKFFLDDFC</sequence>
<proteinExistence type="predicted"/>
<dbReference type="AlphaFoldDB" id="A0A5K3EW19"/>
<protein>
    <submittedName>
        <fullName evidence="1">Malectin_like domain-containing protein</fullName>
    </submittedName>
</protein>
<evidence type="ECO:0000313" key="1">
    <source>
        <dbReference type="WBParaSite" id="MCU_003115-RA"/>
    </source>
</evidence>
<name>A0A5K3EW19_MESCO</name>
<reference evidence="1" key="1">
    <citation type="submission" date="2019-11" db="UniProtKB">
        <authorList>
            <consortium name="WormBaseParasite"/>
        </authorList>
    </citation>
    <scope>IDENTIFICATION</scope>
</reference>